<proteinExistence type="predicted"/>
<name>A0A5C3EZ86_9BASI</name>
<feature type="compositionally biased region" description="Basic and acidic residues" evidence="1">
    <location>
        <begin position="207"/>
        <end position="216"/>
    </location>
</feature>
<organism evidence="2 3">
    <name type="scientific">Pseudozyma flocculosa</name>
    <dbReference type="NCBI Taxonomy" id="84751"/>
    <lineage>
        <taxon>Eukaryota</taxon>
        <taxon>Fungi</taxon>
        <taxon>Dikarya</taxon>
        <taxon>Basidiomycota</taxon>
        <taxon>Ustilaginomycotina</taxon>
        <taxon>Ustilaginomycetes</taxon>
        <taxon>Ustilaginales</taxon>
        <taxon>Ustilaginaceae</taxon>
        <taxon>Pseudozyma</taxon>
    </lineage>
</organism>
<evidence type="ECO:0000313" key="3">
    <source>
        <dbReference type="Proteomes" id="UP000323386"/>
    </source>
</evidence>
<keyword evidence="3" id="KW-1185">Reference proteome</keyword>
<dbReference type="Proteomes" id="UP000323386">
    <property type="component" value="Unassembled WGS sequence"/>
</dbReference>
<reference evidence="2 3" key="1">
    <citation type="submission" date="2018-03" db="EMBL/GenBank/DDBJ databases">
        <authorList>
            <person name="Guldener U."/>
        </authorList>
    </citation>
    <scope>NUCLEOTIDE SEQUENCE [LARGE SCALE GENOMIC DNA]</scope>
    <source>
        <strain evidence="2 3">DAOM196992</strain>
    </source>
</reference>
<feature type="region of interest" description="Disordered" evidence="1">
    <location>
        <begin position="1"/>
        <end position="35"/>
    </location>
</feature>
<dbReference type="OrthoDB" id="3342809at2759"/>
<dbReference type="PANTHER" id="PTHR37211:SF1">
    <property type="entry name" value="EXPRESSED PROTEIN"/>
    <property type="match status" value="1"/>
</dbReference>
<dbReference type="Gene3D" id="3.40.50.150">
    <property type="entry name" value="Vaccinia Virus protein VP39"/>
    <property type="match status" value="1"/>
</dbReference>
<gene>
    <name evidence="2" type="ORF">PSFLO_02567</name>
</gene>
<feature type="compositionally biased region" description="Basic residues" evidence="1">
    <location>
        <begin position="638"/>
        <end position="649"/>
    </location>
</feature>
<protein>
    <submittedName>
        <fullName evidence="2">Uncharacterized protein</fullName>
    </submittedName>
</protein>
<feature type="region of interest" description="Disordered" evidence="1">
    <location>
        <begin position="140"/>
        <end position="191"/>
    </location>
</feature>
<dbReference type="AlphaFoldDB" id="A0A5C3EZ86"/>
<evidence type="ECO:0000256" key="1">
    <source>
        <dbReference type="SAM" id="MobiDB-lite"/>
    </source>
</evidence>
<feature type="region of interest" description="Disordered" evidence="1">
    <location>
        <begin position="492"/>
        <end position="531"/>
    </location>
</feature>
<accession>A0A5C3EZ86</accession>
<feature type="region of interest" description="Disordered" evidence="1">
    <location>
        <begin position="207"/>
        <end position="230"/>
    </location>
</feature>
<dbReference type="InterPro" id="IPR029063">
    <property type="entry name" value="SAM-dependent_MTases_sf"/>
</dbReference>
<feature type="region of interest" description="Disordered" evidence="1">
    <location>
        <begin position="599"/>
        <end position="670"/>
    </location>
</feature>
<feature type="region of interest" description="Disordered" evidence="1">
    <location>
        <begin position="344"/>
        <end position="382"/>
    </location>
</feature>
<evidence type="ECO:0000313" key="2">
    <source>
        <dbReference type="EMBL" id="SPO37095.1"/>
    </source>
</evidence>
<dbReference type="PANTHER" id="PTHR37211">
    <property type="entry name" value="EXPRESSED PROTEIN"/>
    <property type="match status" value="1"/>
</dbReference>
<feature type="compositionally biased region" description="Polar residues" evidence="1">
    <location>
        <begin position="504"/>
        <end position="515"/>
    </location>
</feature>
<sequence length="782" mass="84368">MLPDPFAHARPNWSPGPSSADDDRKAADGSSNHLGRAPLAATAPILRCYEEAVQEPVVECGNLDSLYSHAQLEDSDRSEARVLREDFCSTAIVASTWLALDPRNRSQGVDIDYDALAHTHQRLGADKVILLQSPKFAKQAGSTAEGTRKIELEPSPGQGTDAAASSSANGEADATTDLPPTGSSTWAPGAATERFDRKLAKKLEKEAKKLAKKAKDPSTSTAASRAPRPRMTLLHSDVLDLPVPAPGAEQSSDAGSMALDPPDIIASLNYAMAYFHDRATLLAYLRMALRTLRPKTGVFITDMFAGPSTGERYEDQDELWSRFRDEIGFGRGGGDGQKQVVLKADRTKPRAAKTSSAVGVGGGPARTGAGRAAPLDDDDDDDNEAEKVLEVMAPSKPQDIGTRAEWPRGKLKMVRTGSAHGGFEYWREDGPVDLLTNRFRMSLSFRFSDGSWCRDVFSYGFRIWSLRELTEAMEEVGFVRVKVFALPSNVVEEGDAGSSEDNTDSAPSCPTSPTLEPNGGHTGGTVNDDQGLEGMANLLRKTEKAERNKTFYRGLERGEKLFSEHSFGAYIVACAPRAAPARSSSGRLAKWQARTATRPRFARAVPSSSVQVKAYQRGSEHPPPGPVSSGVDRFRERLLRHHTAPHRTAPHSPRPSELNKQRGKPSAVWRGHKRMQPAVGGARQGPAKPNLVPAPAVCRGPSNVHTYGVAAAGKRSRPACLLPTSRSGPMHAGPKLSTPTRSAFQRAFLLPLGRKAPSLEKLCPALRRLSTGLAQGQARPLR</sequence>
<dbReference type="SUPFAM" id="SSF53335">
    <property type="entry name" value="S-adenosyl-L-methionine-dependent methyltransferases"/>
    <property type="match status" value="1"/>
</dbReference>
<dbReference type="EMBL" id="OOIP01000006">
    <property type="protein sequence ID" value="SPO37095.1"/>
    <property type="molecule type" value="Genomic_DNA"/>
</dbReference>